<dbReference type="AlphaFoldDB" id="A0A2P5EEC0"/>
<accession>A0A2P5EEC0</accession>
<dbReference type="Proteomes" id="UP000237000">
    <property type="component" value="Unassembled WGS sequence"/>
</dbReference>
<sequence>MAPRTRLERGRIAALGYLPYTPCQEDLKALIGEGGSWNAFGTGRNWSFDSYRSLCQEDFKTLIKEGGSRN</sequence>
<organism evidence="1 2">
    <name type="scientific">Trema orientale</name>
    <name type="common">Charcoal tree</name>
    <name type="synonym">Celtis orientalis</name>
    <dbReference type="NCBI Taxonomy" id="63057"/>
    <lineage>
        <taxon>Eukaryota</taxon>
        <taxon>Viridiplantae</taxon>
        <taxon>Streptophyta</taxon>
        <taxon>Embryophyta</taxon>
        <taxon>Tracheophyta</taxon>
        <taxon>Spermatophyta</taxon>
        <taxon>Magnoliopsida</taxon>
        <taxon>eudicotyledons</taxon>
        <taxon>Gunneridae</taxon>
        <taxon>Pentapetalae</taxon>
        <taxon>rosids</taxon>
        <taxon>fabids</taxon>
        <taxon>Rosales</taxon>
        <taxon>Cannabaceae</taxon>
        <taxon>Trema</taxon>
    </lineage>
</organism>
<gene>
    <name evidence="1" type="ORF">TorRG33x02_203210</name>
</gene>
<dbReference type="InParanoid" id="A0A2P5EEC0"/>
<comment type="caution">
    <text evidence="1">The sequence shown here is derived from an EMBL/GenBank/DDBJ whole genome shotgun (WGS) entry which is preliminary data.</text>
</comment>
<dbReference type="EMBL" id="JXTC01000171">
    <property type="protein sequence ID" value="PON83881.1"/>
    <property type="molecule type" value="Genomic_DNA"/>
</dbReference>
<keyword evidence="2" id="KW-1185">Reference proteome</keyword>
<evidence type="ECO:0000313" key="1">
    <source>
        <dbReference type="EMBL" id="PON83881.1"/>
    </source>
</evidence>
<name>A0A2P5EEC0_TREOI</name>
<proteinExistence type="predicted"/>
<reference evidence="2" key="1">
    <citation type="submission" date="2016-06" db="EMBL/GenBank/DDBJ databases">
        <title>Parallel loss of symbiosis genes in relatives of nitrogen-fixing non-legume Parasponia.</title>
        <authorList>
            <person name="Van Velzen R."/>
            <person name="Holmer R."/>
            <person name="Bu F."/>
            <person name="Rutten L."/>
            <person name="Van Zeijl A."/>
            <person name="Liu W."/>
            <person name="Santuari L."/>
            <person name="Cao Q."/>
            <person name="Sharma T."/>
            <person name="Shen D."/>
            <person name="Roswanjaya Y."/>
            <person name="Wardhani T."/>
            <person name="Kalhor M.S."/>
            <person name="Jansen J."/>
            <person name="Van den Hoogen J."/>
            <person name="Gungor B."/>
            <person name="Hartog M."/>
            <person name="Hontelez J."/>
            <person name="Verver J."/>
            <person name="Yang W.-C."/>
            <person name="Schijlen E."/>
            <person name="Repin R."/>
            <person name="Schilthuizen M."/>
            <person name="Schranz E."/>
            <person name="Heidstra R."/>
            <person name="Miyata K."/>
            <person name="Fedorova E."/>
            <person name="Kohlen W."/>
            <person name="Bisseling T."/>
            <person name="Smit S."/>
            <person name="Geurts R."/>
        </authorList>
    </citation>
    <scope>NUCLEOTIDE SEQUENCE [LARGE SCALE GENOMIC DNA]</scope>
    <source>
        <strain evidence="2">cv. RG33-2</strain>
    </source>
</reference>
<evidence type="ECO:0000313" key="2">
    <source>
        <dbReference type="Proteomes" id="UP000237000"/>
    </source>
</evidence>
<protein>
    <submittedName>
        <fullName evidence="1">Uncharacterized protein</fullName>
    </submittedName>
</protein>